<name>A0A2D1U0B4_9SPHI</name>
<dbReference type="AlphaFoldDB" id="A0A2D1U0B4"/>
<accession>A0A2D1U0B4</accession>
<dbReference type="SUPFAM" id="SSF49478">
    <property type="entry name" value="Cna protein B-type domain"/>
    <property type="match status" value="1"/>
</dbReference>
<keyword evidence="2" id="KW-1185">Reference proteome</keyword>
<dbReference type="RefSeq" id="WP_099437007.1">
    <property type="nucleotide sequence ID" value="NZ_CP024091.1"/>
</dbReference>
<dbReference type="InterPro" id="IPR018247">
    <property type="entry name" value="EF_Hand_1_Ca_BS"/>
</dbReference>
<dbReference type="Gene3D" id="2.30.180.10">
    <property type="entry name" value="FAS1 domain"/>
    <property type="match status" value="1"/>
</dbReference>
<evidence type="ECO:0000313" key="2">
    <source>
        <dbReference type="Proteomes" id="UP000223749"/>
    </source>
</evidence>
<dbReference type="PROSITE" id="PS00018">
    <property type="entry name" value="EF_HAND_1"/>
    <property type="match status" value="1"/>
</dbReference>
<organism evidence="1 2">
    <name type="scientific">Pedobacter ginsengisoli</name>
    <dbReference type="NCBI Taxonomy" id="363852"/>
    <lineage>
        <taxon>Bacteria</taxon>
        <taxon>Pseudomonadati</taxon>
        <taxon>Bacteroidota</taxon>
        <taxon>Sphingobacteriia</taxon>
        <taxon>Sphingobacteriales</taxon>
        <taxon>Sphingobacteriaceae</taxon>
        <taxon>Pedobacter</taxon>
    </lineage>
</organism>
<evidence type="ECO:0000313" key="1">
    <source>
        <dbReference type="EMBL" id="ATP55053.1"/>
    </source>
</evidence>
<proteinExistence type="predicted"/>
<dbReference type="KEGG" id="pgs:CPT03_00515"/>
<reference evidence="1 2" key="1">
    <citation type="submission" date="2017-10" db="EMBL/GenBank/DDBJ databases">
        <title>Whole genome of Pedobacter ginsengisoli T01R-27 isolated from tomato rhizosphere.</title>
        <authorList>
            <person name="Weon H.-Y."/>
            <person name="Lee S.A."/>
            <person name="Sang M.K."/>
            <person name="Song J."/>
        </authorList>
    </citation>
    <scope>NUCLEOTIDE SEQUENCE [LARGE SCALE GENOMIC DNA]</scope>
    <source>
        <strain evidence="1 2">T01R-27</strain>
    </source>
</reference>
<evidence type="ECO:0008006" key="3">
    <source>
        <dbReference type="Google" id="ProtNLM"/>
    </source>
</evidence>
<gene>
    <name evidence="1" type="ORF">CPT03_00515</name>
</gene>
<protein>
    <recommendedName>
        <fullName evidence="3">EF-hand domain-containing protein</fullName>
    </recommendedName>
</protein>
<dbReference type="SUPFAM" id="SSF82153">
    <property type="entry name" value="FAS1 domain"/>
    <property type="match status" value="1"/>
</dbReference>
<dbReference type="InterPro" id="IPR036378">
    <property type="entry name" value="FAS1_dom_sf"/>
</dbReference>
<dbReference type="OrthoDB" id="611136at2"/>
<sequence length="343" mass="37664">MFHHLFSFKGDINSFKKGICKLLAVLILIAFVFSCKKEKPASENDKSLEPQQLIKKITTELAGADSISNFVNALKNLSLTKEEVSDGVTVFAFLNDEVPITSVMVKDHIVKGSLNHYELHNKRTFTALSGKELKVSRIADTIWVNGVQVGGKQIIYNDDDAVHTIKSSLSSTTTNDELHTTTIEVTVWDSSKWSITNAKGETASGATVNLYASQADYARGKVAYSGKTNTAGHAILKRLVNGRYYIEAIYGNKTNTFRSTAEPNNGFYMGYAISGIFQSDTEVNTAAKQNNAAPGNFKWVDLNNDGVIDGKDYYGLPYESTLTISALTRKTEVSIGFLNNKKP</sequence>
<dbReference type="Proteomes" id="UP000223749">
    <property type="component" value="Chromosome"/>
</dbReference>
<dbReference type="EMBL" id="CP024091">
    <property type="protein sequence ID" value="ATP55053.1"/>
    <property type="molecule type" value="Genomic_DNA"/>
</dbReference>